<organism evidence="3 4">
    <name type="scientific">Actinomyces glycerinitolerans</name>
    <dbReference type="NCBI Taxonomy" id="1892869"/>
    <lineage>
        <taxon>Bacteria</taxon>
        <taxon>Bacillati</taxon>
        <taxon>Actinomycetota</taxon>
        <taxon>Actinomycetes</taxon>
        <taxon>Actinomycetales</taxon>
        <taxon>Actinomycetaceae</taxon>
        <taxon>Actinomyces</taxon>
    </lineage>
</organism>
<evidence type="ECO:0000313" key="4">
    <source>
        <dbReference type="Proteomes" id="UP000184291"/>
    </source>
</evidence>
<gene>
    <name evidence="3" type="ORF">ACGLYG10_2511</name>
</gene>
<dbReference type="STRING" id="1892869.ACGLYG10_2511"/>
<reference evidence="4" key="1">
    <citation type="submission" date="2016-09" db="EMBL/GenBank/DDBJ databases">
        <authorList>
            <person name="Strepis N."/>
        </authorList>
    </citation>
    <scope>NUCLEOTIDE SEQUENCE [LARGE SCALE GENOMIC DNA]</scope>
</reference>
<evidence type="ECO:0000259" key="2">
    <source>
        <dbReference type="Pfam" id="PF19789"/>
    </source>
</evidence>
<sequence>MTTHRTSLIACVAALLVLTAALLMTAAACQQRRSSYQQAVRLSASGNAAEAYRIFDGLGDYRDAAERAAALAQADPALPYRDSQKGDVIAFGAYEQDGDAADGAEPVEWFVLDRIDDRLLLLSVDCLASRRYNAEPFASVTWEDSELRTWLNDAFLQAAFSPTERQIIRATRLRNDDQSVVGTDGGVDTTDRVFALSHTEALIYLHDDADRDYLGRAAASDAAATGQAYVDADGMADWWLRSPGGYPYAAQYVSTTGETAEAGAYVDAEYGVRPALWMDVSEAGDGEP</sequence>
<dbReference type="AlphaFoldDB" id="A0A1M4S225"/>
<protein>
    <recommendedName>
        <fullName evidence="2">DUF6273 domain-containing protein</fullName>
    </recommendedName>
</protein>
<feature type="signal peptide" evidence="1">
    <location>
        <begin position="1"/>
        <end position="26"/>
    </location>
</feature>
<feature type="chain" id="PRO_5038557742" description="DUF6273 domain-containing protein" evidence="1">
    <location>
        <begin position="27"/>
        <end position="288"/>
    </location>
</feature>
<evidence type="ECO:0000313" key="3">
    <source>
        <dbReference type="EMBL" id="SHE26262.1"/>
    </source>
</evidence>
<dbReference type="Proteomes" id="UP000184291">
    <property type="component" value="Unassembled WGS sequence"/>
</dbReference>
<dbReference type="Pfam" id="PF19789">
    <property type="entry name" value="DUF6273"/>
    <property type="match status" value="1"/>
</dbReference>
<dbReference type="RefSeq" id="WP_073332524.1">
    <property type="nucleotide sequence ID" value="NZ_FQTT01000013.1"/>
</dbReference>
<evidence type="ECO:0000256" key="1">
    <source>
        <dbReference type="SAM" id="SignalP"/>
    </source>
</evidence>
<dbReference type="EMBL" id="FQTT01000013">
    <property type="protein sequence ID" value="SHE26262.1"/>
    <property type="molecule type" value="Genomic_DNA"/>
</dbReference>
<dbReference type="OrthoDB" id="384490at2"/>
<keyword evidence="1" id="KW-0732">Signal</keyword>
<keyword evidence="4" id="KW-1185">Reference proteome</keyword>
<feature type="domain" description="DUF6273" evidence="2">
    <location>
        <begin position="117"/>
        <end position="279"/>
    </location>
</feature>
<dbReference type="PROSITE" id="PS51257">
    <property type="entry name" value="PROKAR_LIPOPROTEIN"/>
    <property type="match status" value="1"/>
</dbReference>
<name>A0A1M4S225_9ACTO</name>
<accession>A0A1M4S225</accession>
<dbReference type="InterPro" id="IPR046240">
    <property type="entry name" value="DUF6273"/>
</dbReference>
<proteinExistence type="predicted"/>